<organism evidence="1 2">
    <name type="scientific">Tractidigestivibacter scatoligenes</name>
    <name type="common">Olsenella scatoligenes</name>
    <dbReference type="NCBI Taxonomy" id="1299998"/>
    <lineage>
        <taxon>Bacteria</taxon>
        <taxon>Bacillati</taxon>
        <taxon>Actinomycetota</taxon>
        <taxon>Coriobacteriia</taxon>
        <taxon>Coriobacteriales</taxon>
        <taxon>Atopobiaceae</taxon>
        <taxon>Tractidigestivibacter</taxon>
    </lineage>
</organism>
<gene>
    <name evidence="1" type="ORF">AUL39_00895</name>
</gene>
<dbReference type="AlphaFoldDB" id="A0A100YWG5"/>
<proteinExistence type="predicted"/>
<evidence type="ECO:0000313" key="2">
    <source>
        <dbReference type="Proteomes" id="UP000054078"/>
    </source>
</evidence>
<dbReference type="EMBL" id="LOJF01000001">
    <property type="protein sequence ID" value="KUH58935.1"/>
    <property type="molecule type" value="Genomic_DNA"/>
</dbReference>
<dbReference type="OrthoDB" id="1757142at2"/>
<comment type="caution">
    <text evidence="1">The sequence shown here is derived from an EMBL/GenBank/DDBJ whole genome shotgun (WGS) entry which is preliminary data.</text>
</comment>
<accession>A0A100YWG5</accession>
<dbReference type="RefSeq" id="WP_059052702.1">
    <property type="nucleotide sequence ID" value="NZ_LOJF01000001.1"/>
</dbReference>
<evidence type="ECO:0008006" key="3">
    <source>
        <dbReference type="Google" id="ProtNLM"/>
    </source>
</evidence>
<protein>
    <recommendedName>
        <fullName evidence="3">Glycosyltransferase 2-like domain-containing protein</fullName>
    </recommendedName>
</protein>
<dbReference type="Gene3D" id="3.90.550.10">
    <property type="entry name" value="Spore Coat Polysaccharide Biosynthesis Protein SpsA, Chain A"/>
    <property type="match status" value="1"/>
</dbReference>
<name>A0A100YWG5_TRASO</name>
<reference evidence="1 2" key="1">
    <citation type="submission" date="2015-12" db="EMBL/GenBank/DDBJ databases">
        <title>Draft Genome Sequence of Olsenella scatoligenes SK9K4T; a Producer of 3-Methylindole- (skatole) and 4-Methylphenol- (p-cresol) Isolated from Pig Feces.</title>
        <authorList>
            <person name="Li X."/>
            <person name="Borg B."/>
            <person name="Canibe N."/>
        </authorList>
    </citation>
    <scope>NUCLEOTIDE SEQUENCE [LARGE SCALE GENOMIC DNA]</scope>
    <source>
        <strain evidence="1 2">SK9K4</strain>
    </source>
</reference>
<dbReference type="SUPFAM" id="SSF53448">
    <property type="entry name" value="Nucleotide-diphospho-sugar transferases"/>
    <property type="match status" value="1"/>
</dbReference>
<keyword evidence="2" id="KW-1185">Reference proteome</keyword>
<evidence type="ECO:0000313" key="1">
    <source>
        <dbReference type="EMBL" id="KUH58935.1"/>
    </source>
</evidence>
<dbReference type="Proteomes" id="UP000054078">
    <property type="component" value="Unassembled WGS sequence"/>
</dbReference>
<dbReference type="STRING" id="1299998.AUL39_00895"/>
<sequence length="407" mass="45808">MNPVIVIPSYWAESQSHGRLGERGSYDYSTPITKPLPELEMCLSSLEQVRGVDRVIVLLVAAPSCAKAARARVNSVCRNHMDLNPVVIGDEEAAAVQEQCAGMYAKLQGDPIALRGCGAIRNMGLAVASAFGHDAVVFMDDDEVALNEDYLIDAVYGLDSLTRQNLPILAKSGCYVDVRSSPYAPVQKEWCEQLWSKHAGFNEMMKRYLTSPTRILRSSYLCGGCCSIHASAFTRVPFDPYITRGEDLDYLLDLRANGIDVWFDNTWHVRMQPPEEMAPTPSIFMQDVYRWFYEYRKLEAMNARRDLRTVTPESLMPYPGPWLTPQVRSRVRATAARRALVGRDRADNLRILRTGCREADRYAQEASTRYLSFATIWPSIASSIWNSRYLQRELLSTGTPAKGSSHE</sequence>
<dbReference type="InterPro" id="IPR029044">
    <property type="entry name" value="Nucleotide-diphossugar_trans"/>
</dbReference>